<dbReference type="EMBL" id="JAWDGP010000590">
    <property type="protein sequence ID" value="KAK3799256.1"/>
    <property type="molecule type" value="Genomic_DNA"/>
</dbReference>
<dbReference type="AlphaFoldDB" id="A0AAE1B5K8"/>
<dbReference type="InterPro" id="IPR032675">
    <property type="entry name" value="LRR_dom_sf"/>
</dbReference>
<protein>
    <submittedName>
        <fullName evidence="1">Uncharacterized protein</fullName>
    </submittedName>
</protein>
<reference evidence="1" key="1">
    <citation type="journal article" date="2023" name="G3 (Bethesda)">
        <title>A reference genome for the long-term kleptoplast-retaining sea slug Elysia crispata morphotype clarki.</title>
        <authorList>
            <person name="Eastman K.E."/>
            <person name="Pendleton A.L."/>
            <person name="Shaikh M.A."/>
            <person name="Suttiyut T."/>
            <person name="Ogas R."/>
            <person name="Tomko P."/>
            <person name="Gavelis G."/>
            <person name="Widhalm J.R."/>
            <person name="Wisecaver J.H."/>
        </authorList>
    </citation>
    <scope>NUCLEOTIDE SEQUENCE</scope>
    <source>
        <strain evidence="1">ECLA1</strain>
    </source>
</reference>
<organism evidence="1 2">
    <name type="scientific">Elysia crispata</name>
    <name type="common">lettuce slug</name>
    <dbReference type="NCBI Taxonomy" id="231223"/>
    <lineage>
        <taxon>Eukaryota</taxon>
        <taxon>Metazoa</taxon>
        <taxon>Spiralia</taxon>
        <taxon>Lophotrochozoa</taxon>
        <taxon>Mollusca</taxon>
        <taxon>Gastropoda</taxon>
        <taxon>Heterobranchia</taxon>
        <taxon>Euthyneura</taxon>
        <taxon>Panpulmonata</taxon>
        <taxon>Sacoglossa</taxon>
        <taxon>Placobranchoidea</taxon>
        <taxon>Plakobranchidae</taxon>
        <taxon>Elysia</taxon>
    </lineage>
</organism>
<evidence type="ECO:0000313" key="1">
    <source>
        <dbReference type="EMBL" id="KAK3799256.1"/>
    </source>
</evidence>
<dbReference type="InterPro" id="IPR001611">
    <property type="entry name" value="Leu-rich_rpt"/>
</dbReference>
<comment type="caution">
    <text evidence="1">The sequence shown here is derived from an EMBL/GenBank/DDBJ whole genome shotgun (WGS) entry which is preliminary data.</text>
</comment>
<dbReference type="SUPFAM" id="SSF52047">
    <property type="entry name" value="RNI-like"/>
    <property type="match status" value="1"/>
</dbReference>
<keyword evidence="2" id="KW-1185">Reference proteome</keyword>
<dbReference type="Proteomes" id="UP001283361">
    <property type="component" value="Unassembled WGS sequence"/>
</dbReference>
<accession>A0AAE1B5K8</accession>
<evidence type="ECO:0000313" key="2">
    <source>
        <dbReference type="Proteomes" id="UP001283361"/>
    </source>
</evidence>
<name>A0AAE1B5K8_9GAST</name>
<dbReference type="Pfam" id="PF13516">
    <property type="entry name" value="LRR_6"/>
    <property type="match status" value="1"/>
</dbReference>
<dbReference type="Gene3D" id="3.80.10.10">
    <property type="entry name" value="Ribonuclease Inhibitor"/>
    <property type="match status" value="1"/>
</dbReference>
<proteinExistence type="predicted"/>
<sequence>MHEYRLYTYPAIGDRGACAVDKFLNLYDNLMQYLTLRLNRLGDIGRALLKNRTLIEVNLVSNDLVEPTATLLSQVVIENQMLHSIDLSCNRLGQDGGKLLQEDMKDNPTIILMDLRLTECGQESENCINQILHRNQEADRESVNAQYKKSNMSLRQQTDLLCHQRQLLHNKANNTIE</sequence>
<gene>
    <name evidence="1" type="ORF">RRG08_054382</name>
</gene>